<dbReference type="EMBL" id="ABJB011082288">
    <property type="status" value="NOT_ANNOTATED_CDS"/>
    <property type="molecule type" value="Genomic_DNA"/>
</dbReference>
<dbReference type="PaxDb" id="6945-B7Q9S5"/>
<dbReference type="EMBL" id="DS891246">
    <property type="protein sequence ID" value="EEC15597.1"/>
    <property type="molecule type" value="Genomic_DNA"/>
</dbReference>
<proteinExistence type="predicted"/>
<dbReference type="EMBL" id="ABJB010544228">
    <property type="status" value="NOT_ANNOTATED_CDS"/>
    <property type="molecule type" value="Genomic_DNA"/>
</dbReference>
<dbReference type="EMBL" id="ABJB010971454">
    <property type="status" value="NOT_ANNOTATED_CDS"/>
    <property type="molecule type" value="Genomic_DNA"/>
</dbReference>
<dbReference type="AlphaFoldDB" id="B7Q9S5"/>
<evidence type="ECO:0000313" key="2">
    <source>
        <dbReference type="EnsemblMetazoa" id="ISCW011819-PA"/>
    </source>
</evidence>
<reference evidence="2" key="2">
    <citation type="submission" date="2020-05" db="UniProtKB">
        <authorList>
            <consortium name="EnsemblMetazoa"/>
        </authorList>
    </citation>
    <scope>IDENTIFICATION</scope>
    <source>
        <strain evidence="2">wikel</strain>
    </source>
</reference>
<dbReference type="EnsemblMetazoa" id="ISCW011819-RA">
    <property type="protein sequence ID" value="ISCW011819-PA"/>
    <property type="gene ID" value="ISCW011819"/>
</dbReference>
<reference evidence="1 3" key="1">
    <citation type="submission" date="2008-03" db="EMBL/GenBank/DDBJ databases">
        <title>Annotation of Ixodes scapularis.</title>
        <authorList>
            <consortium name="Ixodes scapularis Genome Project Consortium"/>
            <person name="Caler E."/>
            <person name="Hannick L.I."/>
            <person name="Bidwell S."/>
            <person name="Joardar V."/>
            <person name="Thiagarajan M."/>
            <person name="Amedeo P."/>
            <person name="Galinsky K.J."/>
            <person name="Schobel S."/>
            <person name="Inman J."/>
            <person name="Hostetler J."/>
            <person name="Miller J."/>
            <person name="Hammond M."/>
            <person name="Megy K."/>
            <person name="Lawson D."/>
            <person name="Kodira C."/>
            <person name="Sutton G."/>
            <person name="Meyer J."/>
            <person name="Hill C.A."/>
            <person name="Birren B."/>
            <person name="Nene V."/>
            <person name="Collins F."/>
            <person name="Alarcon-Chaidez F."/>
            <person name="Wikel S."/>
            <person name="Strausberg R."/>
        </authorList>
    </citation>
    <scope>NUCLEOTIDE SEQUENCE [LARGE SCALE GENOMIC DNA]</scope>
    <source>
        <strain evidence="3">Wikel</strain>
        <strain evidence="1">Wikel colony</strain>
    </source>
</reference>
<protein>
    <submittedName>
        <fullName evidence="1 2">Uncharacterized protein</fullName>
    </submittedName>
</protein>
<organism>
    <name type="scientific">Ixodes scapularis</name>
    <name type="common">Black-legged tick</name>
    <name type="synonym">Deer tick</name>
    <dbReference type="NCBI Taxonomy" id="6945"/>
    <lineage>
        <taxon>Eukaryota</taxon>
        <taxon>Metazoa</taxon>
        <taxon>Ecdysozoa</taxon>
        <taxon>Arthropoda</taxon>
        <taxon>Chelicerata</taxon>
        <taxon>Arachnida</taxon>
        <taxon>Acari</taxon>
        <taxon>Parasitiformes</taxon>
        <taxon>Ixodida</taxon>
        <taxon>Ixodoidea</taxon>
        <taxon>Ixodidae</taxon>
        <taxon>Ixodinae</taxon>
        <taxon>Ixodes</taxon>
    </lineage>
</organism>
<keyword evidence="3" id="KW-1185">Reference proteome</keyword>
<dbReference type="InParanoid" id="B7Q9S5"/>
<name>B7Q9S5_IXOSC</name>
<accession>B7Q9S5</accession>
<dbReference type="VEuPathDB" id="VectorBase:ISCI011819"/>
<sequence>MLKTDRKSVGGGVMMATPDSTEGTLNTIRQLIEKNGELLVPRKSVGLDKALREDYAYIDTRMGLRGALADMNATTVEVSSGDLGNTYFSMAIQKTCFYKEAFSRISQWLVESGHFIKWEREEQPPNPRKTNIDIVEAASSSLDLSDFLSHLVILLGGYTLALAAFGAEHCWRRGLPY</sequence>
<evidence type="ECO:0000313" key="1">
    <source>
        <dbReference type="EMBL" id="EEC15597.1"/>
    </source>
</evidence>
<dbReference type="Proteomes" id="UP000001555">
    <property type="component" value="Unassembled WGS sequence"/>
</dbReference>
<dbReference type="HOGENOM" id="CLU_1519548_0_0_1"/>
<dbReference type="VEuPathDB" id="VectorBase:ISCW011819"/>
<evidence type="ECO:0000313" key="3">
    <source>
        <dbReference type="Proteomes" id="UP000001555"/>
    </source>
</evidence>
<gene>
    <name evidence="1" type="ORF">IscW_ISCW011819</name>
</gene>